<sequence length="559" mass="62009">MYSPFHPLLRTNIVPSGRERHQIRDLLDESQVEVDKLTQEITELQSLLDTASKRRADLQDFMEEHTALLSPARRLPDDIVRVIFLASLPETRNSALVSEESPLLVSQICSAWRNIALSTPRLWAAIYIVVPGEAKLGQLTEQVGLWLTRSGAVPLSISLRLSGTAFSLDGPCNILSLLQLLVGESRRWCHVDITLPPQTTDCLVAMLSPGEVPFLRSIALRRSPRRRYFRAVATPDSAAPLSFLGTPSLVSVTISSSIVDLQSPISWGTLRHLSIERGGLEHPFGVTHAVALTILSRCQRLESCELSLVRKALDSTGSSSGSPGIPHFTLSHLNSLTLIIHVQAIGDHTRFFHHASLPALRSLHCQGAHDNGPSLRQSFLPDDLSNIESLTWDVQAFPRELVLEALSELHGLRELRMLKEPFVPQMLPVIQIGGIVMEPTPAPPLPEWLRYLHVPESEPDTSHLVVCPRLQNLELMLFRPMPDADIVQLIRSRYRAPSVTSLERFTCMNSNTAKPESGVDVESQLQEQVAGGLELVVHWRPRKARMQVVYSALEGAVTV</sequence>
<keyword evidence="1" id="KW-0175">Coiled coil</keyword>
<evidence type="ECO:0008006" key="4">
    <source>
        <dbReference type="Google" id="ProtNLM"/>
    </source>
</evidence>
<dbReference type="InterPro" id="IPR032675">
    <property type="entry name" value="LRR_dom_sf"/>
</dbReference>
<dbReference type="EMBL" id="JARKIF010000015">
    <property type="protein sequence ID" value="KAJ7622061.1"/>
    <property type="molecule type" value="Genomic_DNA"/>
</dbReference>
<evidence type="ECO:0000313" key="2">
    <source>
        <dbReference type="EMBL" id="KAJ7622061.1"/>
    </source>
</evidence>
<comment type="caution">
    <text evidence="2">The sequence shown here is derived from an EMBL/GenBank/DDBJ whole genome shotgun (WGS) entry which is preliminary data.</text>
</comment>
<protein>
    <recommendedName>
        <fullName evidence="4">F-box domain-containing protein</fullName>
    </recommendedName>
</protein>
<dbReference type="Gene3D" id="3.80.10.10">
    <property type="entry name" value="Ribonuclease Inhibitor"/>
    <property type="match status" value="1"/>
</dbReference>
<dbReference type="AlphaFoldDB" id="A0AAD7FIH6"/>
<keyword evidence="3" id="KW-1185">Reference proteome</keyword>
<evidence type="ECO:0000313" key="3">
    <source>
        <dbReference type="Proteomes" id="UP001221142"/>
    </source>
</evidence>
<feature type="coiled-coil region" evidence="1">
    <location>
        <begin position="20"/>
        <end position="54"/>
    </location>
</feature>
<gene>
    <name evidence="2" type="ORF">FB45DRAFT_798197</name>
</gene>
<name>A0AAD7FIH6_9AGAR</name>
<proteinExistence type="predicted"/>
<evidence type="ECO:0000256" key="1">
    <source>
        <dbReference type="SAM" id="Coils"/>
    </source>
</evidence>
<accession>A0AAD7FIH6</accession>
<organism evidence="2 3">
    <name type="scientific">Roridomyces roridus</name>
    <dbReference type="NCBI Taxonomy" id="1738132"/>
    <lineage>
        <taxon>Eukaryota</taxon>
        <taxon>Fungi</taxon>
        <taxon>Dikarya</taxon>
        <taxon>Basidiomycota</taxon>
        <taxon>Agaricomycotina</taxon>
        <taxon>Agaricomycetes</taxon>
        <taxon>Agaricomycetidae</taxon>
        <taxon>Agaricales</taxon>
        <taxon>Marasmiineae</taxon>
        <taxon>Mycenaceae</taxon>
        <taxon>Roridomyces</taxon>
    </lineage>
</organism>
<reference evidence="2" key="1">
    <citation type="submission" date="2023-03" db="EMBL/GenBank/DDBJ databases">
        <title>Massive genome expansion in bonnet fungi (Mycena s.s.) driven by repeated elements and novel gene families across ecological guilds.</title>
        <authorList>
            <consortium name="Lawrence Berkeley National Laboratory"/>
            <person name="Harder C.B."/>
            <person name="Miyauchi S."/>
            <person name="Viragh M."/>
            <person name="Kuo A."/>
            <person name="Thoen E."/>
            <person name="Andreopoulos B."/>
            <person name="Lu D."/>
            <person name="Skrede I."/>
            <person name="Drula E."/>
            <person name="Henrissat B."/>
            <person name="Morin E."/>
            <person name="Kohler A."/>
            <person name="Barry K."/>
            <person name="LaButti K."/>
            <person name="Morin E."/>
            <person name="Salamov A."/>
            <person name="Lipzen A."/>
            <person name="Mereny Z."/>
            <person name="Hegedus B."/>
            <person name="Baldrian P."/>
            <person name="Stursova M."/>
            <person name="Weitz H."/>
            <person name="Taylor A."/>
            <person name="Grigoriev I.V."/>
            <person name="Nagy L.G."/>
            <person name="Martin F."/>
            <person name="Kauserud H."/>
        </authorList>
    </citation>
    <scope>NUCLEOTIDE SEQUENCE</scope>
    <source>
        <strain evidence="2">9284</strain>
    </source>
</reference>
<dbReference type="Proteomes" id="UP001221142">
    <property type="component" value="Unassembled WGS sequence"/>
</dbReference>